<dbReference type="Gene3D" id="1.10.8.640">
    <property type="entry name" value="Cytochrome C biogenesis protein"/>
    <property type="match status" value="1"/>
</dbReference>
<gene>
    <name evidence="11" type="ORF">FDP22_10915</name>
</gene>
<dbReference type="GO" id="GO:0017004">
    <property type="term" value="P:cytochrome complex assembly"/>
    <property type="evidence" value="ECO:0007669"/>
    <property type="project" value="UniProtKB-KW"/>
</dbReference>
<dbReference type="PANTHER" id="PTHR47870">
    <property type="entry name" value="CYTOCHROME C-TYPE BIOGENESIS PROTEIN CCMH"/>
    <property type="match status" value="1"/>
</dbReference>
<dbReference type="OrthoDB" id="9804975at2"/>
<proteinExistence type="inferred from homology"/>
<sequence>MRALLVLLFMALAGPVLAVQPSEMLADPALEARARQISEGLRCPVCRNESIDESNADIAHDLRILVRERLAQGDTDAQVVDYIVDRYGDFVLLRPRFGGSTWALWLAGPALLLVGGGIAALFIARQRRGMRRPGAGVETLTEEERHRLDALLHER</sequence>
<evidence type="ECO:0000256" key="2">
    <source>
        <dbReference type="ARBA" id="ARBA00022617"/>
    </source>
</evidence>
<dbReference type="AlphaFoldDB" id="A0A5B8FXB1"/>
<dbReference type="FunFam" id="1.10.8.640:FF:000001">
    <property type="entry name" value="Cytochrome c-type biogenesis protein"/>
    <property type="match status" value="1"/>
</dbReference>
<keyword evidence="2 9" id="KW-0349">Heme</keyword>
<accession>A0A5B8FXB1</accession>
<dbReference type="PANTHER" id="PTHR47870:SF1">
    <property type="entry name" value="CYTOCHROME C-TYPE BIOGENESIS PROTEIN CCMH"/>
    <property type="match status" value="1"/>
</dbReference>
<evidence type="ECO:0000256" key="3">
    <source>
        <dbReference type="ARBA" id="ARBA00022723"/>
    </source>
</evidence>
<name>A0A5B8FXB1_9RHOB</name>
<evidence type="ECO:0000313" key="12">
    <source>
        <dbReference type="Proteomes" id="UP000305888"/>
    </source>
</evidence>
<dbReference type="InterPro" id="IPR038297">
    <property type="entry name" value="CcmH/CycL/NrfF/Ccl2_sf"/>
</dbReference>
<evidence type="ECO:0000256" key="4">
    <source>
        <dbReference type="ARBA" id="ARBA00022729"/>
    </source>
</evidence>
<evidence type="ECO:0000259" key="10">
    <source>
        <dbReference type="Pfam" id="PF03918"/>
    </source>
</evidence>
<feature type="signal peptide" evidence="9">
    <location>
        <begin position="1"/>
        <end position="18"/>
    </location>
</feature>
<dbReference type="InterPro" id="IPR005616">
    <property type="entry name" value="CcmH/CycL/Ccl2/NrfF_N"/>
</dbReference>
<evidence type="ECO:0000256" key="8">
    <source>
        <dbReference type="ARBA" id="ARBA00060491"/>
    </source>
</evidence>
<dbReference type="KEGG" id="ppru:FDP22_10915"/>
<evidence type="ECO:0000256" key="7">
    <source>
        <dbReference type="ARBA" id="ARBA00037230"/>
    </source>
</evidence>
<evidence type="ECO:0000256" key="9">
    <source>
        <dbReference type="RuleBase" id="RU364112"/>
    </source>
</evidence>
<evidence type="ECO:0000256" key="5">
    <source>
        <dbReference type="ARBA" id="ARBA00022748"/>
    </source>
</evidence>
<dbReference type="GO" id="GO:0046872">
    <property type="term" value="F:metal ion binding"/>
    <property type="evidence" value="ECO:0007669"/>
    <property type="project" value="UniProtKB-KW"/>
</dbReference>
<reference evidence="11 12" key="1">
    <citation type="submission" date="2019-06" db="EMBL/GenBank/DDBJ databases">
        <title>Genome sequence of Rhodobacteraceae bacterium D4M1.</title>
        <authorList>
            <person name="Cao J."/>
        </authorList>
    </citation>
    <scope>NUCLEOTIDE SEQUENCE [LARGE SCALE GENOMIC DNA]</scope>
    <source>
        <strain evidence="11 12">D4M1</strain>
    </source>
</reference>
<feature type="domain" description="CcmH/CycL/Ccl2/NrfF N-terminal" evidence="10">
    <location>
        <begin position="7"/>
        <end position="152"/>
    </location>
</feature>
<keyword evidence="5" id="KW-0201">Cytochrome c-type biogenesis</keyword>
<dbReference type="Proteomes" id="UP000305888">
    <property type="component" value="Chromosome"/>
</dbReference>
<evidence type="ECO:0000256" key="6">
    <source>
        <dbReference type="ARBA" id="ARBA00023004"/>
    </source>
</evidence>
<keyword evidence="4 9" id="KW-0732">Signal</keyword>
<dbReference type="InterPro" id="IPR051263">
    <property type="entry name" value="C-type_cytochrome_biogenesis"/>
</dbReference>
<dbReference type="CDD" id="cd16378">
    <property type="entry name" value="CcmH_N"/>
    <property type="match status" value="1"/>
</dbReference>
<keyword evidence="3 9" id="KW-0479">Metal-binding</keyword>
<keyword evidence="12" id="KW-1185">Reference proteome</keyword>
<evidence type="ECO:0000256" key="1">
    <source>
        <dbReference type="ARBA" id="ARBA00010342"/>
    </source>
</evidence>
<comment type="function">
    <text evidence="7">Required for the biogenesis of c-type cytochromes. Possible subunit of a heme lyase.</text>
</comment>
<keyword evidence="9" id="KW-0472">Membrane</keyword>
<feature type="transmembrane region" description="Helical" evidence="9">
    <location>
        <begin position="102"/>
        <end position="124"/>
    </location>
</feature>
<comment type="subcellular location">
    <subcellularLocation>
        <location evidence="8">Membrane</location>
        <topology evidence="8">Single-pass membrane protein</topology>
        <orientation evidence="8">Periplasmic side</orientation>
    </subcellularLocation>
</comment>
<dbReference type="RefSeq" id="WP_138572881.1">
    <property type="nucleotide sequence ID" value="NZ_CP040818.1"/>
</dbReference>
<dbReference type="GO" id="GO:0005886">
    <property type="term" value="C:plasma membrane"/>
    <property type="evidence" value="ECO:0007669"/>
    <property type="project" value="TreeGrafter"/>
</dbReference>
<keyword evidence="6 9" id="KW-0408">Iron</keyword>
<organism evidence="11 12">
    <name type="scientific">Paroceanicella profunda</name>
    <dbReference type="NCBI Taxonomy" id="2579971"/>
    <lineage>
        <taxon>Bacteria</taxon>
        <taxon>Pseudomonadati</taxon>
        <taxon>Pseudomonadota</taxon>
        <taxon>Alphaproteobacteria</taxon>
        <taxon>Rhodobacterales</taxon>
        <taxon>Paracoccaceae</taxon>
        <taxon>Paroceanicella</taxon>
    </lineage>
</organism>
<dbReference type="Pfam" id="PF03918">
    <property type="entry name" value="CcmH"/>
    <property type="match status" value="1"/>
</dbReference>
<evidence type="ECO:0000313" key="11">
    <source>
        <dbReference type="EMBL" id="QDL92244.1"/>
    </source>
</evidence>
<comment type="similarity">
    <text evidence="1 9">Belongs to the CcmH/CycL/Ccl2/NrfF family.</text>
</comment>
<keyword evidence="9" id="KW-1133">Transmembrane helix</keyword>
<keyword evidence="9" id="KW-0812">Transmembrane</keyword>
<protein>
    <recommendedName>
        <fullName evidence="9">Cytochrome c-type biogenesis protein</fullName>
    </recommendedName>
</protein>
<feature type="chain" id="PRO_5023013932" description="Cytochrome c-type biogenesis protein" evidence="9">
    <location>
        <begin position="19"/>
        <end position="155"/>
    </location>
</feature>
<dbReference type="EMBL" id="CP040818">
    <property type="protein sequence ID" value="QDL92244.1"/>
    <property type="molecule type" value="Genomic_DNA"/>
</dbReference>